<proteinExistence type="predicted"/>
<evidence type="ECO:0000313" key="1">
    <source>
        <dbReference type="EMBL" id="KAK9168569.1"/>
    </source>
</evidence>
<sequence>MFATTAVLVAATRPLGLPSPYAGDWSLGSPKPSPLFAAKGSVSYSQKRSRKEMPCSGSEAERIALDDHPDFESEGLQGAKILEEEKVHQFPTIGEYPLYIIPLDEDVLSFELDLAYRESRVGGDTSSLWHIAKAIHKLEVFGPSDAVDFVQQHLKDFSGFDVSEIANLGYGAKLQSGCQELTQTTPTSRWMMRRCTTRWPVTVPKDVSTVSGCYGERREDT</sequence>
<evidence type="ECO:0000313" key="2">
    <source>
        <dbReference type="Proteomes" id="UP001420932"/>
    </source>
</evidence>
<dbReference type="Proteomes" id="UP001420932">
    <property type="component" value="Unassembled WGS sequence"/>
</dbReference>
<protein>
    <submittedName>
        <fullName evidence="1">Uncharacterized protein</fullName>
    </submittedName>
</protein>
<dbReference type="AlphaFoldDB" id="A0AAP0LGG7"/>
<gene>
    <name evidence="1" type="ORF">Syun_000709</name>
</gene>
<dbReference type="Gene3D" id="3.40.50.1910">
    <property type="match status" value="1"/>
</dbReference>
<dbReference type="SUPFAM" id="SSF56815">
    <property type="entry name" value="Sec1/munc18-like (SM) proteins"/>
    <property type="match status" value="1"/>
</dbReference>
<comment type="caution">
    <text evidence="1">The sequence shown here is derived from an EMBL/GenBank/DDBJ whole genome shotgun (WGS) entry which is preliminary data.</text>
</comment>
<dbReference type="InterPro" id="IPR027482">
    <property type="entry name" value="Sec1-like_dom2"/>
</dbReference>
<name>A0AAP0LGG7_9MAGN</name>
<reference evidence="1 2" key="1">
    <citation type="submission" date="2024-01" db="EMBL/GenBank/DDBJ databases">
        <title>Genome assemblies of Stephania.</title>
        <authorList>
            <person name="Yang L."/>
        </authorList>
    </citation>
    <scope>NUCLEOTIDE SEQUENCE [LARGE SCALE GENOMIC DNA]</scope>
    <source>
        <strain evidence="1">YNDBR</strain>
        <tissue evidence="1">Leaf</tissue>
    </source>
</reference>
<keyword evidence="2" id="KW-1185">Reference proteome</keyword>
<dbReference type="EMBL" id="JBBNAF010000001">
    <property type="protein sequence ID" value="KAK9168569.1"/>
    <property type="molecule type" value="Genomic_DNA"/>
</dbReference>
<organism evidence="1 2">
    <name type="scientific">Stephania yunnanensis</name>
    <dbReference type="NCBI Taxonomy" id="152371"/>
    <lineage>
        <taxon>Eukaryota</taxon>
        <taxon>Viridiplantae</taxon>
        <taxon>Streptophyta</taxon>
        <taxon>Embryophyta</taxon>
        <taxon>Tracheophyta</taxon>
        <taxon>Spermatophyta</taxon>
        <taxon>Magnoliopsida</taxon>
        <taxon>Ranunculales</taxon>
        <taxon>Menispermaceae</taxon>
        <taxon>Menispermoideae</taxon>
        <taxon>Cissampelideae</taxon>
        <taxon>Stephania</taxon>
    </lineage>
</organism>
<accession>A0AAP0LGG7</accession>
<dbReference type="InterPro" id="IPR036045">
    <property type="entry name" value="Sec1-like_sf"/>
</dbReference>